<evidence type="ECO:0000256" key="1">
    <source>
        <dbReference type="ARBA" id="ARBA00004123"/>
    </source>
</evidence>
<keyword evidence="3" id="KW-0805">Transcription regulation</keyword>
<dbReference type="OrthoDB" id="70376at2759"/>
<gene>
    <name evidence="7" type="ORF">DAEQUDRAFT_744566</name>
</gene>
<feature type="compositionally biased region" description="Low complexity" evidence="6">
    <location>
        <begin position="214"/>
        <end position="223"/>
    </location>
</feature>
<evidence type="ECO:0000256" key="3">
    <source>
        <dbReference type="ARBA" id="ARBA00023015"/>
    </source>
</evidence>
<evidence type="ECO:0000256" key="2">
    <source>
        <dbReference type="ARBA" id="ARBA00022491"/>
    </source>
</evidence>
<dbReference type="SMART" id="SM01401">
    <property type="entry name" value="Sds3"/>
    <property type="match status" value="1"/>
</dbReference>
<dbReference type="Proteomes" id="UP000076727">
    <property type="component" value="Unassembled WGS sequence"/>
</dbReference>
<evidence type="ECO:0000313" key="7">
    <source>
        <dbReference type="EMBL" id="KZT70760.1"/>
    </source>
</evidence>
<feature type="region of interest" description="Disordered" evidence="6">
    <location>
        <begin position="170"/>
        <end position="223"/>
    </location>
</feature>
<accession>A0A165RHJ5</accession>
<evidence type="ECO:0000256" key="4">
    <source>
        <dbReference type="ARBA" id="ARBA00023163"/>
    </source>
</evidence>
<evidence type="ECO:0000256" key="5">
    <source>
        <dbReference type="ARBA" id="ARBA00023242"/>
    </source>
</evidence>
<evidence type="ECO:0000256" key="6">
    <source>
        <dbReference type="SAM" id="MobiDB-lite"/>
    </source>
</evidence>
<feature type="region of interest" description="Disordered" evidence="6">
    <location>
        <begin position="258"/>
        <end position="289"/>
    </location>
</feature>
<proteinExistence type="predicted"/>
<protein>
    <submittedName>
        <fullName evidence="7">Uncharacterized protein</fullName>
    </submittedName>
</protein>
<reference evidence="7 8" key="1">
    <citation type="journal article" date="2016" name="Mol. Biol. Evol.">
        <title>Comparative Genomics of Early-Diverging Mushroom-Forming Fungi Provides Insights into the Origins of Lignocellulose Decay Capabilities.</title>
        <authorList>
            <person name="Nagy L.G."/>
            <person name="Riley R."/>
            <person name="Tritt A."/>
            <person name="Adam C."/>
            <person name="Daum C."/>
            <person name="Floudas D."/>
            <person name="Sun H."/>
            <person name="Yadav J.S."/>
            <person name="Pangilinan J."/>
            <person name="Larsson K.H."/>
            <person name="Matsuura K."/>
            <person name="Barry K."/>
            <person name="Labutti K."/>
            <person name="Kuo R."/>
            <person name="Ohm R.A."/>
            <person name="Bhattacharya S.S."/>
            <person name="Shirouzu T."/>
            <person name="Yoshinaga Y."/>
            <person name="Martin F.M."/>
            <person name="Grigoriev I.V."/>
            <person name="Hibbett D.S."/>
        </authorList>
    </citation>
    <scope>NUCLEOTIDE SEQUENCE [LARGE SCALE GENOMIC DNA]</scope>
    <source>
        <strain evidence="7 8">L-15889</strain>
    </source>
</reference>
<dbReference type="AlphaFoldDB" id="A0A165RHJ5"/>
<feature type="compositionally biased region" description="Basic and acidic residues" evidence="6">
    <location>
        <begin position="52"/>
        <end position="61"/>
    </location>
</feature>
<keyword evidence="8" id="KW-1185">Reference proteome</keyword>
<organism evidence="7 8">
    <name type="scientific">Daedalea quercina L-15889</name>
    <dbReference type="NCBI Taxonomy" id="1314783"/>
    <lineage>
        <taxon>Eukaryota</taxon>
        <taxon>Fungi</taxon>
        <taxon>Dikarya</taxon>
        <taxon>Basidiomycota</taxon>
        <taxon>Agaricomycotina</taxon>
        <taxon>Agaricomycetes</taxon>
        <taxon>Polyporales</taxon>
        <taxon>Fomitopsis</taxon>
    </lineage>
</organism>
<feature type="region of interest" description="Disordered" evidence="6">
    <location>
        <begin position="35"/>
        <end position="61"/>
    </location>
</feature>
<keyword evidence="2" id="KW-0678">Repressor</keyword>
<sequence length="337" mass="36624">MPPQLGAFAIPHTAQHKSRPTANAEIVEMGISYQHQPTAGPSRIHGNGNGSDEQRKDKRRKDILGRLGREVSDRRDEMVGRHYAEIISDLHSTAMQLSTRPETLPAYNLRLYPLSLERSALLAQLVFQEKHALEVAQTAYDEERERVEEEWRKGRERIRERLLEGIEERRRRAREEKESDGPAADSGLDSQSRTHNTRKLRNKLGGGTSPPSTPLSAAAPGAGSIGSIPAGPITSGPFLNPHSLAVDELPSPFPLPLTSTHSSHSTGYAYGTGAAGGGNGKRRARGGGREAQAVGGLGKSLAMLNTIKDQEVEHDLMEIRRGNKRRRAAATAVGAKG</sequence>
<dbReference type="STRING" id="1314783.A0A165RHJ5"/>
<feature type="compositionally biased region" description="Low complexity" evidence="6">
    <location>
        <begin position="258"/>
        <end position="272"/>
    </location>
</feature>
<dbReference type="GO" id="GO:0005654">
    <property type="term" value="C:nucleoplasm"/>
    <property type="evidence" value="ECO:0007669"/>
    <property type="project" value="UniProtKB-ARBA"/>
</dbReference>
<keyword evidence="5" id="KW-0539">Nucleus</keyword>
<feature type="compositionally biased region" description="Basic and acidic residues" evidence="6">
    <location>
        <begin position="170"/>
        <end position="180"/>
    </location>
</feature>
<name>A0A165RHJ5_9APHY</name>
<dbReference type="GO" id="GO:0010468">
    <property type="term" value="P:regulation of gene expression"/>
    <property type="evidence" value="ECO:0007669"/>
    <property type="project" value="UniProtKB-ARBA"/>
</dbReference>
<dbReference type="EMBL" id="KV429049">
    <property type="protein sequence ID" value="KZT70760.1"/>
    <property type="molecule type" value="Genomic_DNA"/>
</dbReference>
<dbReference type="InterPro" id="IPR013907">
    <property type="entry name" value="Sds3"/>
</dbReference>
<comment type="subcellular location">
    <subcellularLocation>
        <location evidence="1">Nucleus</location>
    </subcellularLocation>
</comment>
<keyword evidence="4" id="KW-0804">Transcription</keyword>
<evidence type="ECO:0000313" key="8">
    <source>
        <dbReference type="Proteomes" id="UP000076727"/>
    </source>
</evidence>